<evidence type="ECO:0000313" key="9">
    <source>
        <dbReference type="Proteomes" id="UP000033731"/>
    </source>
</evidence>
<dbReference type="InterPro" id="IPR001750">
    <property type="entry name" value="ND/Mrp_TM"/>
</dbReference>
<feature type="transmembrane region" description="Helical" evidence="5">
    <location>
        <begin position="300"/>
        <end position="322"/>
    </location>
</feature>
<feature type="transmembrane region" description="Helical" evidence="5">
    <location>
        <begin position="405"/>
        <end position="424"/>
    </location>
</feature>
<feature type="transmembrane region" description="Helical" evidence="5">
    <location>
        <begin position="328"/>
        <end position="346"/>
    </location>
</feature>
<comment type="caution">
    <text evidence="8">The sequence shown here is derived from an EMBL/GenBank/DDBJ whole genome shotgun (WGS) entry which is preliminary data.</text>
</comment>
<proteinExistence type="inferred from homology"/>
<organism evidence="8 9">
    <name type="scientific">Candidatus Liberibacter solanacearum</name>
    <dbReference type="NCBI Taxonomy" id="556287"/>
    <lineage>
        <taxon>Bacteria</taxon>
        <taxon>Pseudomonadati</taxon>
        <taxon>Pseudomonadota</taxon>
        <taxon>Alphaproteobacteria</taxon>
        <taxon>Hyphomicrobiales</taxon>
        <taxon>Rhizobiaceae</taxon>
        <taxon>Liberibacter</taxon>
    </lineage>
</organism>
<dbReference type="Pfam" id="PF00361">
    <property type="entry name" value="Proton_antipo_M"/>
    <property type="match status" value="1"/>
</dbReference>
<feature type="transmembrane region" description="Helical" evidence="5">
    <location>
        <begin position="367"/>
        <end position="385"/>
    </location>
</feature>
<comment type="subcellular location">
    <subcellularLocation>
        <location evidence="5">Cell membrane</location>
        <topology evidence="5">Multi-pass membrane protein</topology>
    </subcellularLocation>
    <subcellularLocation>
        <location evidence="1">Endomembrane system</location>
        <topology evidence="1">Multi-pass membrane protein</topology>
    </subcellularLocation>
    <subcellularLocation>
        <location evidence="6">Membrane</location>
        <topology evidence="6">Multi-pass membrane protein</topology>
    </subcellularLocation>
</comment>
<sequence>MIPISFISDFFLCIPEIIIALGSLFLLLMGVFSRRKNAFHLVVFPVIVLSVALISLFIMPYKGIGLGGAYISDSFSYFTKSIILGSSIMLFIMMFSCIHVKPFSCFEFPVVILMAILGMLCMISANDMMSFYMALELQSLALYVVIAMNRESVFSIEAALKYFVLGAVSSAFLLYGMSFIYGFTGYTDFSHIVTSLFVGYKSSVVIVGVVLILVGLFFKMALVPFHMWIPDVYEGSPMFVTAFLATVPKFAITMALYRITSVFWPMIFDLLQIFMLVSVASMVLGSIVAIKQQDLKRLMAYSSIGHAGYALLGFSAGTVLGISAMIRYMIIYLVMMIGFFACVLSLRRKDGSNIKNISDLSGLSKQSIFLTSVLTILIFSLAGIPPFAGFLGKYFLLLSAVNRDFYIFAMIGLLSSVVSAYYYLRIVSIMWFNQPTEELIIVGKQMSPIIIASTFFVVGYFLFENILNSWITTIVRSMF</sequence>
<feature type="transmembrane region" description="Helical" evidence="5">
    <location>
        <begin position="237"/>
        <end position="257"/>
    </location>
</feature>
<dbReference type="RefSeq" id="WP_034441848.1">
    <property type="nucleotide sequence ID" value="NZ_JMTK01000005.1"/>
</dbReference>
<keyword evidence="2 5" id="KW-0812">Transmembrane</keyword>
<reference evidence="8 9" key="1">
    <citation type="journal article" date="2015" name="Phytopathology">
        <title>Genomes of Candidatus Liberibacter solanacearum haplotype A from New Zealand and the USA suggest significant genome plasticity in the species.</title>
        <authorList>
            <person name="Thompson S.M."/>
            <person name="Johnson C.P."/>
            <person name="Lu A.Y."/>
            <person name="Frampton R.A."/>
            <person name="Sullivan K.L."/>
            <person name="Fiers M.W."/>
            <person name="Crowhurst R.N."/>
            <person name="Pitman A.R."/>
            <person name="Scott I."/>
            <person name="Gudmestad N.C."/>
            <person name="Smith G.R."/>
        </authorList>
    </citation>
    <scope>NUCLEOTIDE SEQUENCE [LARGE SCALE GENOMIC DNA]</scope>
    <source>
        <strain evidence="8 9">LsoNZ1</strain>
    </source>
</reference>
<dbReference type="AlphaFoldDB" id="A0A095A0G2"/>
<name>A0A095A0G2_9HYPH</name>
<protein>
    <recommendedName>
        <fullName evidence="5">NADH-quinone oxidoreductase subunit N</fullName>
        <ecNumber evidence="5">7.1.1.-</ecNumber>
    </recommendedName>
    <alternativeName>
        <fullName evidence="5">NADH dehydrogenase I subunit N</fullName>
    </alternativeName>
    <alternativeName>
        <fullName evidence="5">NDH-1 subunit N</fullName>
    </alternativeName>
</protein>
<feature type="transmembrane region" description="Helical" evidence="5">
    <location>
        <begin position="445"/>
        <end position="463"/>
    </location>
</feature>
<keyword evidence="5" id="KW-0520">NAD</keyword>
<feature type="transmembrane region" description="Helical" evidence="5">
    <location>
        <begin position="160"/>
        <end position="183"/>
    </location>
</feature>
<dbReference type="GO" id="GO:0005886">
    <property type="term" value="C:plasma membrane"/>
    <property type="evidence" value="ECO:0007669"/>
    <property type="project" value="UniProtKB-SubCell"/>
</dbReference>
<dbReference type="InterPro" id="IPR010096">
    <property type="entry name" value="NADH-Q_OxRdtase_suN/2"/>
</dbReference>
<feature type="transmembrane region" description="Helical" evidence="5">
    <location>
        <begin position="41"/>
        <end position="61"/>
    </location>
</feature>
<keyword evidence="5" id="KW-1003">Cell membrane</keyword>
<feature type="transmembrane region" description="Helical" evidence="5">
    <location>
        <begin position="105"/>
        <end position="125"/>
    </location>
</feature>
<keyword evidence="8" id="KW-0560">Oxidoreductase</keyword>
<feature type="transmembrane region" description="Helical" evidence="5">
    <location>
        <begin position="6"/>
        <end position="29"/>
    </location>
</feature>
<dbReference type="GO" id="GO:0048038">
    <property type="term" value="F:quinone binding"/>
    <property type="evidence" value="ECO:0007669"/>
    <property type="project" value="UniProtKB-KW"/>
</dbReference>
<keyword evidence="4 5" id="KW-0472">Membrane</keyword>
<comment type="catalytic activity">
    <reaction evidence="5">
        <text>a quinone + NADH + 5 H(+)(in) = a quinol + NAD(+) + 4 H(+)(out)</text>
        <dbReference type="Rhea" id="RHEA:57888"/>
        <dbReference type="ChEBI" id="CHEBI:15378"/>
        <dbReference type="ChEBI" id="CHEBI:24646"/>
        <dbReference type="ChEBI" id="CHEBI:57540"/>
        <dbReference type="ChEBI" id="CHEBI:57945"/>
        <dbReference type="ChEBI" id="CHEBI:132124"/>
    </reaction>
</comment>
<feature type="transmembrane region" description="Helical" evidence="5">
    <location>
        <begin position="131"/>
        <end position="148"/>
    </location>
</feature>
<evidence type="ECO:0000259" key="7">
    <source>
        <dbReference type="Pfam" id="PF00361"/>
    </source>
</evidence>
<feature type="transmembrane region" description="Helical" evidence="5">
    <location>
        <begin position="263"/>
        <end position="288"/>
    </location>
</feature>
<keyword evidence="3 5" id="KW-1133">Transmembrane helix</keyword>
<dbReference type="EMBL" id="JMTK01000005">
    <property type="protein sequence ID" value="KJZ81331.1"/>
    <property type="molecule type" value="Genomic_DNA"/>
</dbReference>
<evidence type="ECO:0000256" key="3">
    <source>
        <dbReference type="ARBA" id="ARBA00022989"/>
    </source>
</evidence>
<comment type="similarity">
    <text evidence="5">Belongs to the complex I subunit 2 family.</text>
</comment>
<evidence type="ECO:0000256" key="5">
    <source>
        <dbReference type="HAMAP-Rule" id="MF_00445"/>
    </source>
</evidence>
<keyword evidence="9" id="KW-1185">Reference proteome</keyword>
<dbReference type="EC" id="7.1.1.-" evidence="5"/>
<dbReference type="PATRIC" id="fig|556287.9.peg.1241"/>
<evidence type="ECO:0000256" key="6">
    <source>
        <dbReference type="RuleBase" id="RU000320"/>
    </source>
</evidence>
<evidence type="ECO:0000256" key="1">
    <source>
        <dbReference type="ARBA" id="ARBA00004127"/>
    </source>
</evidence>
<feature type="transmembrane region" description="Helical" evidence="5">
    <location>
        <begin position="203"/>
        <end position="225"/>
    </location>
</feature>
<gene>
    <name evidence="5" type="primary">nuoN</name>
    <name evidence="8" type="ORF">DJ66_1221</name>
</gene>
<feature type="transmembrane region" description="Helical" evidence="5">
    <location>
        <begin position="81"/>
        <end position="98"/>
    </location>
</feature>
<dbReference type="Proteomes" id="UP000033731">
    <property type="component" value="Unassembled WGS sequence"/>
</dbReference>
<dbReference type="HAMAP" id="MF_00445">
    <property type="entry name" value="NDH1_NuoN_1"/>
    <property type="match status" value="1"/>
</dbReference>
<evidence type="ECO:0000313" key="8">
    <source>
        <dbReference type="EMBL" id="KJZ81331.1"/>
    </source>
</evidence>
<dbReference type="GO" id="GO:0042773">
    <property type="term" value="P:ATP synthesis coupled electron transport"/>
    <property type="evidence" value="ECO:0007669"/>
    <property type="project" value="InterPro"/>
</dbReference>
<dbReference type="GO" id="GO:0008137">
    <property type="term" value="F:NADH dehydrogenase (ubiquinone) activity"/>
    <property type="evidence" value="ECO:0007669"/>
    <property type="project" value="InterPro"/>
</dbReference>
<dbReference type="PANTHER" id="PTHR22773">
    <property type="entry name" value="NADH DEHYDROGENASE"/>
    <property type="match status" value="1"/>
</dbReference>
<keyword evidence="5" id="KW-1278">Translocase</keyword>
<keyword evidence="5" id="KW-0874">Quinone</keyword>
<evidence type="ECO:0000256" key="2">
    <source>
        <dbReference type="ARBA" id="ARBA00022692"/>
    </source>
</evidence>
<feature type="domain" description="NADH:quinone oxidoreductase/Mrp antiporter transmembrane" evidence="7">
    <location>
        <begin position="125"/>
        <end position="418"/>
    </location>
</feature>
<dbReference type="GO" id="GO:0012505">
    <property type="term" value="C:endomembrane system"/>
    <property type="evidence" value="ECO:0007669"/>
    <property type="project" value="UniProtKB-SubCell"/>
</dbReference>
<evidence type="ECO:0000256" key="4">
    <source>
        <dbReference type="ARBA" id="ARBA00023136"/>
    </source>
</evidence>
<dbReference type="NCBIfam" id="TIGR01770">
    <property type="entry name" value="NDH_I_N"/>
    <property type="match status" value="1"/>
</dbReference>
<dbReference type="GO" id="GO:0050136">
    <property type="term" value="F:NADH dehydrogenase (quinone) (non-electrogenic) activity"/>
    <property type="evidence" value="ECO:0007669"/>
    <property type="project" value="UniProtKB-UniRule"/>
</dbReference>
<keyword evidence="5" id="KW-0813">Transport</keyword>
<accession>A0A095A0G2</accession>
<comment type="function">
    <text evidence="5">NDH-1 shuttles electrons from NADH, via FMN and iron-sulfur (Fe-S) centers, to quinones in the respiratory chain. The immediate electron acceptor for the enzyme in this species is believed to be ubiquinone. Couples the redox reaction to proton translocation (for every two electrons transferred, four hydrogen ions are translocated across the cytoplasmic membrane), and thus conserves the redox energy in a proton gradient.</text>
</comment>
<comment type="subunit">
    <text evidence="5">NDH-1 is composed of 14 different subunits. Subunits NuoA, H, J, K, L, M, N constitute the membrane sector of the complex.</text>
</comment>
<keyword evidence="5 8" id="KW-0830">Ubiquinone</keyword>